<organism evidence="1 2">
    <name type="scientific">Lysobacter defluvii IMMIB APB-9 = DSM 18482</name>
    <dbReference type="NCBI Taxonomy" id="1385515"/>
    <lineage>
        <taxon>Bacteria</taxon>
        <taxon>Pseudomonadati</taxon>
        <taxon>Pseudomonadota</taxon>
        <taxon>Gammaproteobacteria</taxon>
        <taxon>Lysobacterales</taxon>
        <taxon>Lysobacteraceae</taxon>
        <taxon>Novilysobacter</taxon>
    </lineage>
</organism>
<comment type="caution">
    <text evidence="1">The sequence shown here is derived from an EMBL/GenBank/DDBJ whole genome shotgun (WGS) entry which is preliminary data.</text>
</comment>
<protein>
    <submittedName>
        <fullName evidence="1">Uncharacterized protein</fullName>
    </submittedName>
</protein>
<dbReference type="EMBL" id="AVBH01000047">
    <property type="protein sequence ID" value="KGO98829.1"/>
    <property type="molecule type" value="Genomic_DNA"/>
</dbReference>
<evidence type="ECO:0000313" key="2">
    <source>
        <dbReference type="Proteomes" id="UP000030003"/>
    </source>
</evidence>
<evidence type="ECO:0000313" key="1">
    <source>
        <dbReference type="EMBL" id="KGO98829.1"/>
    </source>
</evidence>
<keyword evidence="2" id="KW-1185">Reference proteome</keyword>
<dbReference type="Proteomes" id="UP000030003">
    <property type="component" value="Unassembled WGS sequence"/>
</dbReference>
<name>A0A0A0M9B6_9GAMM</name>
<dbReference type="AlphaFoldDB" id="A0A0A0M9B6"/>
<reference evidence="1 2" key="1">
    <citation type="submission" date="2013-08" db="EMBL/GenBank/DDBJ databases">
        <title>Genomic analysis of Lysobacter defluvii.</title>
        <authorList>
            <person name="Wang Q."/>
            <person name="Wang G."/>
        </authorList>
    </citation>
    <scope>NUCLEOTIDE SEQUENCE [LARGE SCALE GENOMIC DNA]</scope>
    <source>
        <strain evidence="1 2">IMMIB APB-9</strain>
    </source>
</reference>
<sequence>MRGFADGSIPGSQLAAGLGVETSGIDLSREHWSFTAGDLPTADGYRIESFEVRVRQGGFDDAPFVLLYVHDTPCLPFRQFALAAGAHERVEFPSSAHDPASGWVSGYAHESESGGRFLVASGHDEWKCVTLMTAARN</sequence>
<gene>
    <name evidence="1" type="ORF">N791_08485</name>
</gene>
<accession>A0A0A0M9B6</accession>
<proteinExistence type="predicted"/>